<protein>
    <submittedName>
        <fullName evidence="1">Zinc finger protein 565</fullName>
    </submittedName>
</protein>
<dbReference type="EMBL" id="JP023856">
    <property type="protein sequence ID" value="AES12454.1"/>
    <property type="molecule type" value="mRNA"/>
</dbReference>
<reference evidence="1" key="1">
    <citation type="journal article" date="2013" name="J. Virol.">
        <title>Sequencing, annotation, and characterization of the influenza ferret infectome.</title>
        <authorList>
            <person name="Leon A.J."/>
            <person name="Banner D."/>
            <person name="Xu L."/>
            <person name="Ran L."/>
            <person name="Peng Z."/>
            <person name="Yi K."/>
            <person name="Chen C."/>
            <person name="Xu F."/>
            <person name="Huang J."/>
            <person name="Zhao Z."/>
            <person name="Lin Z."/>
            <person name="Huang S.H."/>
            <person name="Fang Y."/>
            <person name="Kelvin A.A."/>
            <person name="Ross T.M."/>
            <person name="Farooqui A."/>
            <person name="Kelvin D.J."/>
        </authorList>
    </citation>
    <scope>NUCLEOTIDE SEQUENCE</scope>
    <source>
        <tissue evidence="1">Lungs</tissue>
    </source>
</reference>
<sequence length="79" mass="8894">WGSKGESSCFRRKSAEAWWEVWSRDSVFEALPAAVSNGQTQAPPYGDAILSASVLALDYVSQRPQWPDVTSFLTSWRDR</sequence>
<accession>G9L5M2</accession>
<feature type="non-terminal residue" evidence="1">
    <location>
        <position position="79"/>
    </location>
</feature>
<name>G9L5M2_MUSPF</name>
<evidence type="ECO:0000313" key="1">
    <source>
        <dbReference type="EMBL" id="AES12454.1"/>
    </source>
</evidence>
<feature type="non-terminal residue" evidence="1">
    <location>
        <position position="1"/>
    </location>
</feature>
<proteinExistence type="evidence at transcript level"/>
<dbReference type="AlphaFoldDB" id="G9L5M2"/>
<organism evidence="1">
    <name type="scientific">Mustela putorius furo</name>
    <name type="common">European domestic ferret</name>
    <name type="synonym">Mustela furo</name>
    <dbReference type="NCBI Taxonomy" id="9669"/>
    <lineage>
        <taxon>Eukaryota</taxon>
        <taxon>Metazoa</taxon>
        <taxon>Chordata</taxon>
        <taxon>Craniata</taxon>
        <taxon>Vertebrata</taxon>
        <taxon>Euteleostomi</taxon>
        <taxon>Mammalia</taxon>
        <taxon>Eutheria</taxon>
        <taxon>Laurasiatheria</taxon>
        <taxon>Carnivora</taxon>
        <taxon>Caniformia</taxon>
        <taxon>Musteloidea</taxon>
        <taxon>Mustelidae</taxon>
        <taxon>Mustelinae</taxon>
        <taxon>Mustela</taxon>
    </lineage>
</organism>